<accession>A0AAD7GQ74</accession>
<protein>
    <recommendedName>
        <fullName evidence="2">DUF6534 domain-containing protein</fullName>
    </recommendedName>
</protein>
<gene>
    <name evidence="3" type="ORF">B0H17DRAFT_1176649</name>
</gene>
<feature type="transmembrane region" description="Helical" evidence="1">
    <location>
        <begin position="179"/>
        <end position="200"/>
    </location>
</feature>
<feature type="transmembrane region" description="Helical" evidence="1">
    <location>
        <begin position="66"/>
        <end position="89"/>
    </location>
</feature>
<dbReference type="PANTHER" id="PTHR40465:SF1">
    <property type="entry name" value="DUF6534 DOMAIN-CONTAINING PROTEIN"/>
    <property type="match status" value="1"/>
</dbReference>
<feature type="transmembrane region" description="Helical" evidence="1">
    <location>
        <begin position="101"/>
        <end position="125"/>
    </location>
</feature>
<comment type="caution">
    <text evidence="3">The sequence shown here is derived from an EMBL/GenBank/DDBJ whole genome shotgun (WGS) entry which is preliminary data.</text>
</comment>
<dbReference type="AlphaFoldDB" id="A0AAD7GQ74"/>
<dbReference type="Pfam" id="PF20152">
    <property type="entry name" value="DUF6534"/>
    <property type="match status" value="1"/>
</dbReference>
<dbReference type="PANTHER" id="PTHR40465">
    <property type="entry name" value="CHROMOSOME 1, WHOLE GENOME SHOTGUN SEQUENCE"/>
    <property type="match status" value="1"/>
</dbReference>
<sequence length="370" mass="41341">MVRYIFWSFSNATLMASTPALNFDFNSTLGALQIGIVVSCVLFGVTTTQTYTYYGRFPNDSRGLKLLVALVWFCEIAHLICIEASHYRYSVLDFSQPEELLLLSSTIVVSLLFSGIIGGSVQAFFSLRIYKLSGRLCIPGLSWMLASSRMMFCIVAVIYGSQPNLTIEGYVVQRTWVFYTLWAVSTANDLLIASNSVYWLHRQRVKADMRTVALVDKLIKWTIETGVIASATTALTVIFFAINKENGVVSCVLRGPVDERTSLDIWVTFYTVSARREFSQFWIRFLKSLIPSVVHANSLLASLNSRATLRAMNDNTVHYSAQELAVSSSEPTVIIPLALNSNSSACRPGARRPKSRVLSIDVVRRDVEFL</sequence>
<organism evidence="3 4">
    <name type="scientific">Mycena rosella</name>
    <name type="common">Pink bonnet</name>
    <name type="synonym">Agaricus rosellus</name>
    <dbReference type="NCBI Taxonomy" id="1033263"/>
    <lineage>
        <taxon>Eukaryota</taxon>
        <taxon>Fungi</taxon>
        <taxon>Dikarya</taxon>
        <taxon>Basidiomycota</taxon>
        <taxon>Agaricomycotina</taxon>
        <taxon>Agaricomycetes</taxon>
        <taxon>Agaricomycetidae</taxon>
        <taxon>Agaricales</taxon>
        <taxon>Marasmiineae</taxon>
        <taxon>Mycenaceae</taxon>
        <taxon>Mycena</taxon>
    </lineage>
</organism>
<dbReference type="Proteomes" id="UP001221757">
    <property type="component" value="Unassembled WGS sequence"/>
</dbReference>
<feature type="transmembrane region" description="Helical" evidence="1">
    <location>
        <begin position="31"/>
        <end position="54"/>
    </location>
</feature>
<name>A0AAD7GQ74_MYCRO</name>
<proteinExistence type="predicted"/>
<feature type="domain" description="DUF6534" evidence="2">
    <location>
        <begin position="185"/>
        <end position="307"/>
    </location>
</feature>
<feature type="transmembrane region" description="Helical" evidence="1">
    <location>
        <begin position="137"/>
        <end position="159"/>
    </location>
</feature>
<dbReference type="EMBL" id="JARKIE010000019">
    <property type="protein sequence ID" value="KAJ7700749.1"/>
    <property type="molecule type" value="Genomic_DNA"/>
</dbReference>
<keyword evidence="4" id="KW-1185">Reference proteome</keyword>
<feature type="transmembrane region" description="Helical" evidence="1">
    <location>
        <begin position="221"/>
        <end position="242"/>
    </location>
</feature>
<keyword evidence="1" id="KW-0472">Membrane</keyword>
<evidence type="ECO:0000313" key="3">
    <source>
        <dbReference type="EMBL" id="KAJ7700749.1"/>
    </source>
</evidence>
<evidence type="ECO:0000313" key="4">
    <source>
        <dbReference type="Proteomes" id="UP001221757"/>
    </source>
</evidence>
<keyword evidence="1" id="KW-1133">Transmembrane helix</keyword>
<evidence type="ECO:0000259" key="2">
    <source>
        <dbReference type="Pfam" id="PF20152"/>
    </source>
</evidence>
<keyword evidence="1" id="KW-0812">Transmembrane</keyword>
<dbReference type="InterPro" id="IPR045339">
    <property type="entry name" value="DUF6534"/>
</dbReference>
<evidence type="ECO:0000256" key="1">
    <source>
        <dbReference type="SAM" id="Phobius"/>
    </source>
</evidence>
<reference evidence="3" key="1">
    <citation type="submission" date="2023-03" db="EMBL/GenBank/DDBJ databases">
        <title>Massive genome expansion in bonnet fungi (Mycena s.s.) driven by repeated elements and novel gene families across ecological guilds.</title>
        <authorList>
            <consortium name="Lawrence Berkeley National Laboratory"/>
            <person name="Harder C.B."/>
            <person name="Miyauchi S."/>
            <person name="Viragh M."/>
            <person name="Kuo A."/>
            <person name="Thoen E."/>
            <person name="Andreopoulos B."/>
            <person name="Lu D."/>
            <person name="Skrede I."/>
            <person name="Drula E."/>
            <person name="Henrissat B."/>
            <person name="Morin E."/>
            <person name="Kohler A."/>
            <person name="Barry K."/>
            <person name="LaButti K."/>
            <person name="Morin E."/>
            <person name="Salamov A."/>
            <person name="Lipzen A."/>
            <person name="Mereny Z."/>
            <person name="Hegedus B."/>
            <person name="Baldrian P."/>
            <person name="Stursova M."/>
            <person name="Weitz H."/>
            <person name="Taylor A."/>
            <person name="Grigoriev I.V."/>
            <person name="Nagy L.G."/>
            <person name="Martin F."/>
            <person name="Kauserud H."/>
        </authorList>
    </citation>
    <scope>NUCLEOTIDE SEQUENCE</scope>
    <source>
        <strain evidence="3">CBHHK067</strain>
    </source>
</reference>